<dbReference type="Gene3D" id="1.20.1270.180">
    <property type="match status" value="1"/>
</dbReference>
<feature type="signal peptide" evidence="1">
    <location>
        <begin position="1"/>
        <end position="36"/>
    </location>
</feature>
<dbReference type="EMBL" id="LKEF01000011">
    <property type="protein sequence ID" value="KTB67441.1"/>
    <property type="molecule type" value="Genomic_DNA"/>
</dbReference>
<dbReference type="Proteomes" id="UP000054197">
    <property type="component" value="Unassembled WGS sequence"/>
</dbReference>
<comment type="caution">
    <text evidence="3">The sequence shown here is derived from an EMBL/GenBank/DDBJ whole genome shotgun (WGS) entry which is preliminary data.</text>
</comment>
<protein>
    <recommendedName>
        <fullName evidence="2">Lysozyme inhibitor LprI-like N-terminal domain-containing protein</fullName>
    </recommendedName>
</protein>
<gene>
    <name evidence="3" type="ORF">AO063_22315</name>
</gene>
<accession>A0A0W0I3I5</accession>
<evidence type="ECO:0000256" key="1">
    <source>
        <dbReference type="SAM" id="SignalP"/>
    </source>
</evidence>
<keyword evidence="1" id="KW-0732">Signal</keyword>
<dbReference type="AlphaFoldDB" id="A0A0W0I3I5"/>
<reference evidence="3 4" key="1">
    <citation type="submission" date="2015-09" db="EMBL/GenBank/DDBJ databases">
        <title>Genome sequence of ICMP 11288.</title>
        <authorList>
            <person name="Visnovsky S."/>
            <person name="Lu A."/>
            <person name="Panda P."/>
            <person name="Pitman A."/>
        </authorList>
    </citation>
    <scope>NUCLEOTIDE SEQUENCE [LARGE SCALE GENOMIC DNA]</scope>
    <source>
        <strain evidence="3 4">ICMP 11288</strain>
    </source>
</reference>
<sequence length="152" mass="16931">MRKIRSKKMMGQTRRMSRITMTIFFALVAMSVEPYAASDEQPSLSKAQVFRPSFDKCVDGSEGVTLTLNNCIGAEYDFQDKRLNDAYQRLRKGLSGSAKTALRDEERAWIASRDKSCTPDPDGGTSAMLDANQCQLNKTAARAAELEKRATH</sequence>
<dbReference type="RefSeq" id="WP_058419738.1">
    <property type="nucleotide sequence ID" value="NZ_LKEF01000011.1"/>
</dbReference>
<name>A0A0W0I3I5_PSEFL</name>
<evidence type="ECO:0000259" key="2">
    <source>
        <dbReference type="Pfam" id="PF07007"/>
    </source>
</evidence>
<evidence type="ECO:0000313" key="3">
    <source>
        <dbReference type="EMBL" id="KTB67441.1"/>
    </source>
</evidence>
<organism evidence="3 4">
    <name type="scientific">Pseudomonas fluorescens ICMP 11288</name>
    <dbReference type="NCBI Taxonomy" id="1198309"/>
    <lineage>
        <taxon>Bacteria</taxon>
        <taxon>Pseudomonadati</taxon>
        <taxon>Pseudomonadota</taxon>
        <taxon>Gammaproteobacteria</taxon>
        <taxon>Pseudomonadales</taxon>
        <taxon>Pseudomonadaceae</taxon>
        <taxon>Pseudomonas</taxon>
    </lineage>
</organism>
<feature type="domain" description="Lysozyme inhibitor LprI-like N-terminal" evidence="2">
    <location>
        <begin position="61"/>
        <end position="146"/>
    </location>
</feature>
<dbReference type="InterPro" id="IPR009739">
    <property type="entry name" value="LprI-like_N"/>
</dbReference>
<dbReference type="Pfam" id="PF07007">
    <property type="entry name" value="LprI"/>
    <property type="match status" value="1"/>
</dbReference>
<proteinExistence type="predicted"/>
<feature type="chain" id="PRO_5006904080" description="Lysozyme inhibitor LprI-like N-terminal domain-containing protein" evidence="1">
    <location>
        <begin position="37"/>
        <end position="152"/>
    </location>
</feature>
<dbReference type="PANTHER" id="PTHR39176">
    <property type="entry name" value="PERIPLASMIC PROTEIN-RELATED"/>
    <property type="match status" value="1"/>
</dbReference>
<dbReference type="PANTHER" id="PTHR39176:SF1">
    <property type="entry name" value="PERIPLASMIC PROTEIN"/>
    <property type="match status" value="1"/>
</dbReference>
<evidence type="ECO:0000313" key="4">
    <source>
        <dbReference type="Proteomes" id="UP000054197"/>
    </source>
</evidence>